<evidence type="ECO:0000313" key="2">
    <source>
        <dbReference type="EMBL" id="KAL2078688.1"/>
    </source>
</evidence>
<protein>
    <submittedName>
        <fullName evidence="2">Uncharacterized protein</fullName>
    </submittedName>
</protein>
<evidence type="ECO:0000256" key="1">
    <source>
        <dbReference type="SAM" id="SignalP"/>
    </source>
</evidence>
<comment type="caution">
    <text evidence="2">The sequence shown here is derived from an EMBL/GenBank/DDBJ whole genome shotgun (WGS) entry which is preliminary data.</text>
</comment>
<dbReference type="Proteomes" id="UP001591681">
    <property type="component" value="Unassembled WGS sequence"/>
</dbReference>
<evidence type="ECO:0000313" key="3">
    <source>
        <dbReference type="Proteomes" id="UP001591681"/>
    </source>
</evidence>
<keyword evidence="1" id="KW-0732">Signal</keyword>
<organism evidence="2 3">
    <name type="scientific">Coilia grayii</name>
    <name type="common">Gray's grenadier anchovy</name>
    <dbReference type="NCBI Taxonomy" id="363190"/>
    <lineage>
        <taxon>Eukaryota</taxon>
        <taxon>Metazoa</taxon>
        <taxon>Chordata</taxon>
        <taxon>Craniata</taxon>
        <taxon>Vertebrata</taxon>
        <taxon>Euteleostomi</taxon>
        <taxon>Actinopterygii</taxon>
        <taxon>Neopterygii</taxon>
        <taxon>Teleostei</taxon>
        <taxon>Clupei</taxon>
        <taxon>Clupeiformes</taxon>
        <taxon>Clupeoidei</taxon>
        <taxon>Engraulidae</taxon>
        <taxon>Coilinae</taxon>
        <taxon>Coilia</taxon>
    </lineage>
</organism>
<accession>A0ABD1IUP5</accession>
<keyword evidence="3" id="KW-1185">Reference proteome</keyword>
<name>A0ABD1IUP5_9TELE</name>
<reference evidence="2 3" key="1">
    <citation type="submission" date="2024-09" db="EMBL/GenBank/DDBJ databases">
        <title>A chromosome-level genome assembly of Gray's grenadier anchovy, Coilia grayii.</title>
        <authorList>
            <person name="Fu Z."/>
        </authorList>
    </citation>
    <scope>NUCLEOTIDE SEQUENCE [LARGE SCALE GENOMIC DNA]</scope>
    <source>
        <strain evidence="2">G4</strain>
        <tissue evidence="2">Muscle</tissue>
    </source>
</reference>
<sequence>MGRILLAFFLLLWSRAVRSLILTQTATFTEKVTIDPTEACEGNIDWQVKQDGEYQSVLKCNQEKCIPEPHFQKRFQANGTRLIIDPVLFGDEGLYIFKCENKQDRTVSLHLESHSSTANVAAGGNLSINLCSLHQVKLNFTQRGSSEPETLFIIDHGQAFYHPKATRGIAVTVQNNTAVLSNLVQDGVFTLTDSKTGKNLSEVNITVTTKSDIGDIRCTVSTALNIIVLPAVVCLICVHRQCLNKCWTKCITRMKSWNSEQGEEDEDGDVRIPL</sequence>
<dbReference type="AlphaFoldDB" id="A0ABD1IUP5"/>
<gene>
    <name evidence="2" type="ORF">ACEWY4_026373</name>
</gene>
<feature type="signal peptide" evidence="1">
    <location>
        <begin position="1"/>
        <end position="19"/>
    </location>
</feature>
<proteinExistence type="predicted"/>
<feature type="chain" id="PRO_5044797692" evidence="1">
    <location>
        <begin position="20"/>
        <end position="274"/>
    </location>
</feature>
<dbReference type="EMBL" id="JBHFQA010000023">
    <property type="protein sequence ID" value="KAL2078688.1"/>
    <property type="molecule type" value="Genomic_DNA"/>
</dbReference>